<keyword evidence="3" id="KW-1185">Reference proteome</keyword>
<name>A0ABD3MI78_9STRA</name>
<evidence type="ECO:0000313" key="3">
    <source>
        <dbReference type="Proteomes" id="UP001530315"/>
    </source>
</evidence>
<accession>A0ABD3MI78</accession>
<dbReference type="Proteomes" id="UP001530315">
    <property type="component" value="Unassembled WGS sequence"/>
</dbReference>
<comment type="caution">
    <text evidence="2">The sequence shown here is derived from an EMBL/GenBank/DDBJ whole genome shotgun (WGS) entry which is preliminary data.</text>
</comment>
<evidence type="ECO:0008006" key="4">
    <source>
        <dbReference type="Google" id="ProtNLM"/>
    </source>
</evidence>
<keyword evidence="1" id="KW-0732">Signal</keyword>
<dbReference type="AlphaFoldDB" id="A0ABD3MI78"/>
<dbReference type="EMBL" id="JALLAZ020001793">
    <property type="protein sequence ID" value="KAL3763780.1"/>
    <property type="molecule type" value="Genomic_DNA"/>
</dbReference>
<sequence length="168" mass="17923">MVIMSSAVRAIVVLLLAQYCCADSLHLPNNFIGDDVSGSSALCMIDYSLGRADANLMNPQTVKIPKTLPFATTHSDGEVIPTTTNYVAPPLDWNLLATHASFAAAPIVAISRMISVIIGGASPQLMIINQGEKLATTPSPTILMCSALEACSISHVDSRRRRGRCLRL</sequence>
<evidence type="ECO:0000313" key="2">
    <source>
        <dbReference type="EMBL" id="KAL3763780.1"/>
    </source>
</evidence>
<protein>
    <recommendedName>
        <fullName evidence="4">Secreted protein</fullName>
    </recommendedName>
</protein>
<reference evidence="2 3" key="1">
    <citation type="submission" date="2024-10" db="EMBL/GenBank/DDBJ databases">
        <title>Updated reference genomes for cyclostephanoid diatoms.</title>
        <authorList>
            <person name="Roberts W.R."/>
            <person name="Alverson A.J."/>
        </authorList>
    </citation>
    <scope>NUCLEOTIDE SEQUENCE [LARGE SCALE GENOMIC DNA]</scope>
    <source>
        <strain evidence="2 3">AJA276-08</strain>
    </source>
</reference>
<evidence type="ECO:0000256" key="1">
    <source>
        <dbReference type="SAM" id="SignalP"/>
    </source>
</evidence>
<feature type="signal peptide" evidence="1">
    <location>
        <begin position="1"/>
        <end position="22"/>
    </location>
</feature>
<proteinExistence type="predicted"/>
<organism evidence="2 3">
    <name type="scientific">Stephanodiscus triporus</name>
    <dbReference type="NCBI Taxonomy" id="2934178"/>
    <lineage>
        <taxon>Eukaryota</taxon>
        <taxon>Sar</taxon>
        <taxon>Stramenopiles</taxon>
        <taxon>Ochrophyta</taxon>
        <taxon>Bacillariophyta</taxon>
        <taxon>Coscinodiscophyceae</taxon>
        <taxon>Thalassiosirophycidae</taxon>
        <taxon>Stephanodiscales</taxon>
        <taxon>Stephanodiscaceae</taxon>
        <taxon>Stephanodiscus</taxon>
    </lineage>
</organism>
<feature type="chain" id="PRO_5044880296" description="Secreted protein" evidence="1">
    <location>
        <begin position="23"/>
        <end position="168"/>
    </location>
</feature>
<gene>
    <name evidence="2" type="ORF">ACHAW5_000353</name>
</gene>